<dbReference type="OrthoDB" id="4507at2759"/>
<keyword evidence="1" id="KW-0863">Zinc-finger</keyword>
<evidence type="ECO:0000313" key="5">
    <source>
        <dbReference type="Proteomes" id="UP000030745"/>
    </source>
</evidence>
<reference evidence="4 5" key="1">
    <citation type="journal article" date="2013" name="PLoS Genet.">
        <title>Distinctive expansion of potential virulence genes in the genome of the oomycete fish pathogen Saprolegnia parasitica.</title>
        <authorList>
            <person name="Jiang R.H."/>
            <person name="de Bruijn I."/>
            <person name="Haas B.J."/>
            <person name="Belmonte R."/>
            <person name="Lobach L."/>
            <person name="Christie J."/>
            <person name="van den Ackerveken G."/>
            <person name="Bottin A."/>
            <person name="Bulone V."/>
            <person name="Diaz-Moreno S.M."/>
            <person name="Dumas B."/>
            <person name="Fan L."/>
            <person name="Gaulin E."/>
            <person name="Govers F."/>
            <person name="Grenville-Briggs L.J."/>
            <person name="Horner N.R."/>
            <person name="Levin J.Z."/>
            <person name="Mammella M."/>
            <person name="Meijer H.J."/>
            <person name="Morris P."/>
            <person name="Nusbaum C."/>
            <person name="Oome S."/>
            <person name="Phillips A.J."/>
            <person name="van Rooyen D."/>
            <person name="Rzeszutek E."/>
            <person name="Saraiva M."/>
            <person name="Secombes C.J."/>
            <person name="Seidl M.F."/>
            <person name="Snel B."/>
            <person name="Stassen J.H."/>
            <person name="Sykes S."/>
            <person name="Tripathy S."/>
            <person name="van den Berg H."/>
            <person name="Vega-Arreguin J.C."/>
            <person name="Wawra S."/>
            <person name="Young S.K."/>
            <person name="Zeng Q."/>
            <person name="Dieguez-Uribeondo J."/>
            <person name="Russ C."/>
            <person name="Tyler B.M."/>
            <person name="van West P."/>
        </authorList>
    </citation>
    <scope>NUCLEOTIDE SEQUENCE [LARGE SCALE GENOMIC DNA]</scope>
    <source>
        <strain evidence="4 5">CBS 223.65</strain>
    </source>
</reference>
<dbReference type="PANTHER" id="PTHR21385">
    <property type="entry name" value="ZINC FINGER PROTEIN-RELATED"/>
    <property type="match status" value="1"/>
</dbReference>
<keyword evidence="2" id="KW-0812">Transmembrane</keyword>
<dbReference type="OMA" id="HVCEAIT"/>
<feature type="transmembrane region" description="Helical" evidence="2">
    <location>
        <begin position="311"/>
        <end position="335"/>
    </location>
</feature>
<dbReference type="Proteomes" id="UP000030745">
    <property type="component" value="Unassembled WGS sequence"/>
</dbReference>
<keyword evidence="1" id="KW-0479">Metal-binding</keyword>
<dbReference type="VEuPathDB" id="FungiDB:SPRG_02447"/>
<dbReference type="RefSeq" id="XP_012196413.1">
    <property type="nucleotide sequence ID" value="XM_012341023.1"/>
</dbReference>
<dbReference type="EMBL" id="KK583194">
    <property type="protein sequence ID" value="KDO32749.1"/>
    <property type="molecule type" value="Genomic_DNA"/>
</dbReference>
<keyword evidence="1" id="KW-0862">Zinc</keyword>
<sequence length="347" mass="38766">MAGHMELLRSLPESLLRSPEAVDSNHLPEPYASAGVACPGCGSTHVHVAMSWGYQGNQKLFACSDAHANLIKAQPSAYYTGKAPSTRETPLCEHSTVMFDGFQSFKMVLWRLLCMLVAASAAPTANKHSTACSRELSREAMHLLEQHVYRPAQQLSYTMPPPETCPLATDQVLFLDHEAHKYRVHANRWKCGYCGKQFRGEPFVDQHMDAKHTAEDDHGLCLADFCGILNCPSARAQARHAKCSHNTVFRLRQQCKTLFQACFPYEAPSVNTMRRSEPASNVLFEYVREHVCEAITCEGSYDDDDDTSSPFFAGVIIVLKVLGMLTLVVACVLVLDRPVRTKRHRRH</sequence>
<dbReference type="GeneID" id="24125002"/>
<dbReference type="KEGG" id="spar:SPRG_02447"/>
<dbReference type="PANTHER" id="PTHR21385:SF0">
    <property type="entry name" value="RE51073P"/>
    <property type="match status" value="1"/>
</dbReference>
<accession>A0A067CQ00</accession>
<keyword evidence="2" id="KW-0472">Membrane</keyword>
<evidence type="ECO:0000256" key="1">
    <source>
        <dbReference type="PROSITE-ProRule" id="PRU00042"/>
    </source>
</evidence>
<dbReference type="InterPro" id="IPR013087">
    <property type="entry name" value="Znf_C2H2_type"/>
</dbReference>
<name>A0A067CQ00_SAPPC</name>
<organism evidence="4 5">
    <name type="scientific">Saprolegnia parasitica (strain CBS 223.65)</name>
    <dbReference type="NCBI Taxonomy" id="695850"/>
    <lineage>
        <taxon>Eukaryota</taxon>
        <taxon>Sar</taxon>
        <taxon>Stramenopiles</taxon>
        <taxon>Oomycota</taxon>
        <taxon>Saprolegniomycetes</taxon>
        <taxon>Saprolegniales</taxon>
        <taxon>Saprolegniaceae</taxon>
        <taxon>Saprolegnia</taxon>
    </lineage>
</organism>
<dbReference type="GO" id="GO:0008270">
    <property type="term" value="F:zinc ion binding"/>
    <property type="evidence" value="ECO:0007669"/>
    <property type="project" value="UniProtKB-KW"/>
</dbReference>
<keyword evidence="2" id="KW-1133">Transmembrane helix</keyword>
<dbReference type="AlphaFoldDB" id="A0A067CQ00"/>
<gene>
    <name evidence="4" type="ORF">SPRG_02447</name>
</gene>
<evidence type="ECO:0000259" key="3">
    <source>
        <dbReference type="PROSITE" id="PS50157"/>
    </source>
</evidence>
<proteinExistence type="predicted"/>
<dbReference type="PROSITE" id="PS50157">
    <property type="entry name" value="ZINC_FINGER_C2H2_2"/>
    <property type="match status" value="1"/>
</dbReference>
<keyword evidence="5" id="KW-1185">Reference proteome</keyword>
<evidence type="ECO:0000256" key="2">
    <source>
        <dbReference type="SAM" id="Phobius"/>
    </source>
</evidence>
<evidence type="ECO:0000313" key="4">
    <source>
        <dbReference type="EMBL" id="KDO32749.1"/>
    </source>
</evidence>
<feature type="domain" description="C2H2-type" evidence="3">
    <location>
        <begin position="189"/>
        <end position="217"/>
    </location>
</feature>
<dbReference type="PROSITE" id="PS00028">
    <property type="entry name" value="ZINC_FINGER_C2H2_1"/>
    <property type="match status" value="1"/>
</dbReference>
<protein>
    <recommendedName>
        <fullName evidence="3">C2H2-type domain-containing protein</fullName>
    </recommendedName>
</protein>